<dbReference type="InterPro" id="IPR000792">
    <property type="entry name" value="Tscrpt_reg_LuxR_C"/>
</dbReference>
<feature type="region of interest" description="Disordered" evidence="4">
    <location>
        <begin position="371"/>
        <end position="425"/>
    </location>
</feature>
<keyword evidence="2" id="KW-0238">DNA-binding</keyword>
<dbReference type="PRINTS" id="PR00038">
    <property type="entry name" value="HTHLUXR"/>
</dbReference>
<dbReference type="KEGG" id="ssyi:EKG83_30475"/>
<reference evidence="7" key="1">
    <citation type="journal article" date="2021" name="Curr. Microbiol.">
        <title>Complete genome of nocamycin-producing strain Saccharothrix syringae NRRL B-16468 reveals the biosynthetic potential for secondary metabolites.</title>
        <authorList>
            <person name="Mo X."/>
            <person name="Yang S."/>
        </authorList>
    </citation>
    <scope>NUCLEOTIDE SEQUENCE [LARGE SCALE GENOMIC DNA]</scope>
    <source>
        <strain evidence="7">ATCC 51364 / DSM 43886 / JCM 6844 / KCTC 9398 / NBRC 14523 / NRRL B-16468 / INA 2240</strain>
    </source>
</reference>
<accession>A0A5Q0H4I1</accession>
<dbReference type="PANTHER" id="PTHR44688:SF16">
    <property type="entry name" value="DNA-BINDING TRANSCRIPTIONAL ACTIVATOR DEVR_DOSR"/>
    <property type="match status" value="1"/>
</dbReference>
<dbReference type="Gene3D" id="1.25.40.10">
    <property type="entry name" value="Tetratricopeptide repeat domain"/>
    <property type="match status" value="1"/>
</dbReference>
<feature type="domain" description="HTH luxR-type" evidence="5">
    <location>
        <begin position="758"/>
        <end position="823"/>
    </location>
</feature>
<evidence type="ECO:0000256" key="2">
    <source>
        <dbReference type="ARBA" id="ARBA00023125"/>
    </source>
</evidence>
<keyword evidence="3" id="KW-0804">Transcription</keyword>
<dbReference type="PROSITE" id="PS50043">
    <property type="entry name" value="HTH_LUXR_2"/>
    <property type="match status" value="1"/>
</dbReference>
<dbReference type="PANTHER" id="PTHR44688">
    <property type="entry name" value="DNA-BINDING TRANSCRIPTIONAL ACTIVATOR DEVR_DOSR"/>
    <property type="match status" value="1"/>
</dbReference>
<name>A0A5Q0H4I1_SACSY</name>
<dbReference type="GO" id="GO:0006355">
    <property type="term" value="P:regulation of DNA-templated transcription"/>
    <property type="evidence" value="ECO:0007669"/>
    <property type="project" value="InterPro"/>
</dbReference>
<dbReference type="OrthoDB" id="3178272at2"/>
<evidence type="ECO:0000256" key="1">
    <source>
        <dbReference type="ARBA" id="ARBA00023015"/>
    </source>
</evidence>
<evidence type="ECO:0000256" key="4">
    <source>
        <dbReference type="SAM" id="MobiDB-lite"/>
    </source>
</evidence>
<dbReference type="AlphaFoldDB" id="A0A5Q0H4I1"/>
<dbReference type="InterPro" id="IPR011990">
    <property type="entry name" value="TPR-like_helical_dom_sf"/>
</dbReference>
<gene>
    <name evidence="6" type="ORF">EKG83_30475</name>
</gene>
<dbReference type="Proteomes" id="UP000325787">
    <property type="component" value="Chromosome"/>
</dbReference>
<evidence type="ECO:0000256" key="3">
    <source>
        <dbReference type="ARBA" id="ARBA00023163"/>
    </source>
</evidence>
<evidence type="ECO:0000313" key="7">
    <source>
        <dbReference type="Proteomes" id="UP000325787"/>
    </source>
</evidence>
<sequence length="832" mass="89489">MSTLDLGEQPVVRNFSAPARGLRLVRVIGERGKSTALGELVRSARERDVPALVVRPTEADRMVPFGAVREALRQVPVGVLDPSAQDAVLLLRAVLHSVLTPGLDAERHRVQRAVVELVDAIATPSGLLLAVDDAHLADPASLELLDRLARHRTSADLLVAVAHRPGYDLLPSAEVVEVHPIALEHHPLVDDRGIAEAAAVLGTADPHLVAAVAGTTRQDAHRALARLTAAEVLDPDGHFRYASQRRHVYEAMDPEQREAAHHRAARALLERGVPLAVRAHHVTDPDALVEAANTTRHTSPTIALHWLRKALRARPDHEGALRGLAAHHDDRAVDALLDGQPADRAEIALRHALAHRAHGRHAAANALLNRELTRATNRTRPEGTRAADANSTRPAPAAVANRAEPEPGAPAAGTADRTRLDTSPTTDRALLHLGLATDPTTARNRADDVIATARHLQDPALLALALGVRLNKPVDHRTPALLAEARTLTDAPPQALLWFARAELALEQPRAALEHLERATRRARAADRHDLLPHLALAQGEALERLGRLNAAVECYLDAWEAPAARARSLAGRSRVALWRGDAAGAVRLAREAVRAGRDHVSRTALAKALLSAGEPDRAVETLHQTADPDPLVEVTRCAVLALAEGARNRPVAAIGWAERARALGEALPLHLGQAYVHLARVGALRPEAPTEAANHAVRAAAEFEAGDNTVLAAHTHLAAAALFRLTGRAQQERQERERSRALLDRCEPGLADRLGVSGPADHGLTDREQTVLAVLAEGLTAEAIARRMDISPRTVHRHLQHVYRKLGTTDRLSTVLRAQSLGLLTDVRVSC</sequence>
<dbReference type="RefSeq" id="WP_033431993.1">
    <property type="nucleotide sequence ID" value="NZ_CP034550.1"/>
</dbReference>
<proteinExistence type="predicted"/>
<dbReference type="SUPFAM" id="SSF48452">
    <property type="entry name" value="TPR-like"/>
    <property type="match status" value="1"/>
</dbReference>
<dbReference type="Gene3D" id="1.10.10.10">
    <property type="entry name" value="Winged helix-like DNA-binding domain superfamily/Winged helix DNA-binding domain"/>
    <property type="match status" value="1"/>
</dbReference>
<organism evidence="6 7">
    <name type="scientific">Saccharothrix syringae</name>
    <name type="common">Nocardiopsis syringae</name>
    <dbReference type="NCBI Taxonomy" id="103733"/>
    <lineage>
        <taxon>Bacteria</taxon>
        <taxon>Bacillati</taxon>
        <taxon>Actinomycetota</taxon>
        <taxon>Actinomycetes</taxon>
        <taxon>Pseudonocardiales</taxon>
        <taxon>Pseudonocardiaceae</taxon>
        <taxon>Saccharothrix</taxon>
    </lineage>
</organism>
<evidence type="ECO:0000313" key="6">
    <source>
        <dbReference type="EMBL" id="QFZ21138.1"/>
    </source>
</evidence>
<dbReference type="Pfam" id="PF13191">
    <property type="entry name" value="AAA_16"/>
    <property type="match status" value="1"/>
</dbReference>
<dbReference type="SUPFAM" id="SSF46894">
    <property type="entry name" value="C-terminal effector domain of the bipartite response regulators"/>
    <property type="match status" value="1"/>
</dbReference>
<dbReference type="InterPro" id="IPR016032">
    <property type="entry name" value="Sig_transdc_resp-reg_C-effctor"/>
</dbReference>
<dbReference type="GO" id="GO:0003677">
    <property type="term" value="F:DNA binding"/>
    <property type="evidence" value="ECO:0007669"/>
    <property type="project" value="UniProtKB-KW"/>
</dbReference>
<dbReference type="SMART" id="SM00421">
    <property type="entry name" value="HTH_LUXR"/>
    <property type="match status" value="1"/>
</dbReference>
<keyword evidence="1" id="KW-0805">Transcription regulation</keyword>
<dbReference type="InterPro" id="IPR036388">
    <property type="entry name" value="WH-like_DNA-bd_sf"/>
</dbReference>
<dbReference type="PROSITE" id="PS00622">
    <property type="entry name" value="HTH_LUXR_1"/>
    <property type="match status" value="1"/>
</dbReference>
<evidence type="ECO:0000259" key="5">
    <source>
        <dbReference type="PROSITE" id="PS50043"/>
    </source>
</evidence>
<dbReference type="EMBL" id="CP034550">
    <property type="protein sequence ID" value="QFZ21138.1"/>
    <property type="molecule type" value="Genomic_DNA"/>
</dbReference>
<keyword evidence="7" id="KW-1185">Reference proteome</keyword>
<protein>
    <submittedName>
        <fullName evidence="6">Helix-turn-helix transcriptional regulator</fullName>
    </submittedName>
</protein>
<dbReference type="CDD" id="cd06170">
    <property type="entry name" value="LuxR_C_like"/>
    <property type="match status" value="1"/>
</dbReference>
<dbReference type="Pfam" id="PF00196">
    <property type="entry name" value="GerE"/>
    <property type="match status" value="1"/>
</dbReference>
<dbReference type="InterPro" id="IPR041664">
    <property type="entry name" value="AAA_16"/>
</dbReference>